<evidence type="ECO:0000256" key="1">
    <source>
        <dbReference type="SAM" id="MobiDB-lite"/>
    </source>
</evidence>
<keyword evidence="3" id="KW-1185">Reference proteome</keyword>
<organism evidence="2 3">
    <name type="scientific">Caerostris extrusa</name>
    <name type="common">Bark spider</name>
    <name type="synonym">Caerostris bankana</name>
    <dbReference type="NCBI Taxonomy" id="172846"/>
    <lineage>
        <taxon>Eukaryota</taxon>
        <taxon>Metazoa</taxon>
        <taxon>Ecdysozoa</taxon>
        <taxon>Arthropoda</taxon>
        <taxon>Chelicerata</taxon>
        <taxon>Arachnida</taxon>
        <taxon>Araneae</taxon>
        <taxon>Araneomorphae</taxon>
        <taxon>Entelegynae</taxon>
        <taxon>Araneoidea</taxon>
        <taxon>Araneidae</taxon>
        <taxon>Caerostris</taxon>
    </lineage>
</organism>
<dbReference type="Proteomes" id="UP001054945">
    <property type="component" value="Unassembled WGS sequence"/>
</dbReference>
<protein>
    <submittedName>
        <fullName evidence="2">Uncharacterized protein</fullName>
    </submittedName>
</protein>
<gene>
    <name evidence="2" type="ORF">CEXT_597871</name>
</gene>
<name>A0AAV4UC50_CAEEX</name>
<comment type="caution">
    <text evidence="2">The sequence shown here is derived from an EMBL/GenBank/DDBJ whole genome shotgun (WGS) entry which is preliminary data.</text>
</comment>
<accession>A0AAV4UC50</accession>
<feature type="region of interest" description="Disordered" evidence="1">
    <location>
        <begin position="42"/>
        <end position="81"/>
    </location>
</feature>
<sequence length="146" mass="16755">MPRVDKKKKTKIRTAKKNTTVQFILSTFFYGQMDNRRALWPLVPQTSDSNPGGGMDDYQKKTETSCIKPKNRSSPQPVCRTETSHPAKRVVLCHQMSDVIYDKLEKLSIVSIVHCNNTFKRCPIQRVKQSSCVAVFNGKWKSDDYL</sequence>
<proteinExistence type="predicted"/>
<dbReference type="AlphaFoldDB" id="A0AAV4UC50"/>
<dbReference type="EMBL" id="BPLR01012631">
    <property type="protein sequence ID" value="GIY55327.1"/>
    <property type="molecule type" value="Genomic_DNA"/>
</dbReference>
<evidence type="ECO:0000313" key="2">
    <source>
        <dbReference type="EMBL" id="GIY55327.1"/>
    </source>
</evidence>
<evidence type="ECO:0000313" key="3">
    <source>
        <dbReference type="Proteomes" id="UP001054945"/>
    </source>
</evidence>
<reference evidence="2 3" key="1">
    <citation type="submission" date="2021-06" db="EMBL/GenBank/DDBJ databases">
        <title>Caerostris extrusa draft genome.</title>
        <authorList>
            <person name="Kono N."/>
            <person name="Arakawa K."/>
        </authorList>
    </citation>
    <scope>NUCLEOTIDE SEQUENCE [LARGE SCALE GENOMIC DNA]</scope>
</reference>